<accession>A0A1I7YU96</accession>
<dbReference type="WBParaSite" id="L893_g19808.t1">
    <property type="protein sequence ID" value="L893_g19808.t1"/>
    <property type="gene ID" value="L893_g19808"/>
</dbReference>
<protein>
    <submittedName>
        <fullName evidence="2">Secreted protein</fullName>
    </submittedName>
</protein>
<sequence>MISIQWCWFWTPTVDFGLNQVFIRRVCLKMLQNHPYDRFCCFVQDFDKKSLLLLTSLPVLWLMASRDNTFYLFFPGQTPWGVWPSPSCFLVFQQNPLGKFIQRLCLSDRWINNEGPSCGGPDMLQMGIAWVKKCEEKPCKDKSFALAYFEQIL</sequence>
<evidence type="ECO:0000313" key="1">
    <source>
        <dbReference type="Proteomes" id="UP000095287"/>
    </source>
</evidence>
<evidence type="ECO:0000313" key="2">
    <source>
        <dbReference type="WBParaSite" id="L893_g19808.t1"/>
    </source>
</evidence>
<reference evidence="2" key="1">
    <citation type="submission" date="2016-11" db="UniProtKB">
        <authorList>
            <consortium name="WormBaseParasite"/>
        </authorList>
    </citation>
    <scope>IDENTIFICATION</scope>
</reference>
<name>A0A1I7YU96_9BILA</name>
<organism evidence="1 2">
    <name type="scientific">Steinernema glaseri</name>
    <dbReference type="NCBI Taxonomy" id="37863"/>
    <lineage>
        <taxon>Eukaryota</taxon>
        <taxon>Metazoa</taxon>
        <taxon>Ecdysozoa</taxon>
        <taxon>Nematoda</taxon>
        <taxon>Chromadorea</taxon>
        <taxon>Rhabditida</taxon>
        <taxon>Tylenchina</taxon>
        <taxon>Panagrolaimomorpha</taxon>
        <taxon>Strongyloidoidea</taxon>
        <taxon>Steinernematidae</taxon>
        <taxon>Steinernema</taxon>
    </lineage>
</organism>
<proteinExistence type="predicted"/>
<keyword evidence="1" id="KW-1185">Reference proteome</keyword>
<dbReference type="Proteomes" id="UP000095287">
    <property type="component" value="Unplaced"/>
</dbReference>
<dbReference type="AlphaFoldDB" id="A0A1I7YU96"/>